<dbReference type="RefSeq" id="WP_136140321.1">
    <property type="nucleotide sequence ID" value="NZ_CP039247.1"/>
</dbReference>
<dbReference type="KEGG" id="cee:CENDO_00690"/>
<dbReference type="EMBL" id="CP039247">
    <property type="protein sequence ID" value="QCB27448.1"/>
    <property type="molecule type" value="Genomic_DNA"/>
</dbReference>
<dbReference type="SUPFAM" id="SSF56601">
    <property type="entry name" value="beta-lactamase/transpeptidase-like"/>
    <property type="match status" value="1"/>
</dbReference>
<gene>
    <name evidence="2" type="ORF">CENDO_00690</name>
</gene>
<evidence type="ECO:0000313" key="2">
    <source>
        <dbReference type="EMBL" id="QCB27448.1"/>
    </source>
</evidence>
<feature type="chain" id="PRO_5020425651" description="Beta-lactamase enzyme family protein" evidence="1">
    <location>
        <begin position="26"/>
        <end position="296"/>
    </location>
</feature>
<dbReference type="OrthoDB" id="4535618at2"/>
<dbReference type="Gene3D" id="3.40.710.10">
    <property type="entry name" value="DD-peptidase/beta-lactamase superfamily"/>
    <property type="match status" value="1"/>
</dbReference>
<proteinExistence type="predicted"/>
<keyword evidence="1" id="KW-0732">Signal</keyword>
<dbReference type="Proteomes" id="UP000296352">
    <property type="component" value="Chromosome"/>
</dbReference>
<accession>A0A4V1CEA7</accession>
<name>A0A4V1CEA7_9CORY</name>
<reference evidence="2 3" key="1">
    <citation type="submission" date="2019-04" db="EMBL/GenBank/DDBJ databases">
        <title>Corynebacterium endometrii sp. nov., isolated from the uterus of a cow with endometritis.</title>
        <authorList>
            <person name="Ballas P."/>
            <person name="Ruckert C."/>
            <person name="Wagener K."/>
            <person name="Drillich M."/>
            <person name="Kaempfer P."/>
            <person name="Busse H.-J."/>
            <person name="Ehling-Schulz M."/>
        </authorList>
    </citation>
    <scope>NUCLEOTIDE SEQUENCE [LARGE SCALE GENOMIC DNA]</scope>
    <source>
        <strain evidence="2 3">LMM-1653</strain>
    </source>
</reference>
<feature type="signal peptide" evidence="1">
    <location>
        <begin position="1"/>
        <end position="25"/>
    </location>
</feature>
<dbReference type="AlphaFoldDB" id="A0A4V1CEA7"/>
<protein>
    <recommendedName>
        <fullName evidence="4">Beta-lactamase enzyme family protein</fullName>
    </recommendedName>
</protein>
<keyword evidence="3" id="KW-1185">Reference proteome</keyword>
<evidence type="ECO:0008006" key="4">
    <source>
        <dbReference type="Google" id="ProtNLM"/>
    </source>
</evidence>
<organism evidence="2 3">
    <name type="scientific">Corynebacterium endometrii</name>
    <dbReference type="NCBI Taxonomy" id="2488819"/>
    <lineage>
        <taxon>Bacteria</taxon>
        <taxon>Bacillati</taxon>
        <taxon>Actinomycetota</taxon>
        <taxon>Actinomycetes</taxon>
        <taxon>Mycobacteriales</taxon>
        <taxon>Corynebacteriaceae</taxon>
        <taxon>Corynebacterium</taxon>
    </lineage>
</organism>
<evidence type="ECO:0000256" key="1">
    <source>
        <dbReference type="SAM" id="SignalP"/>
    </source>
</evidence>
<dbReference type="InterPro" id="IPR012338">
    <property type="entry name" value="Beta-lactam/transpept-like"/>
</dbReference>
<sequence precursor="true">MLRKLPLPLAVAFSLALGLAAPAQAATTLNPSGVPERTSITLRYGNGATVATPNSHQSRPALSLSKLYLGYWVSRNGAPEDKARVENMIRYSEDGTASYLDRKYPQAIPSVIGQFGLTETRHNGYWGNTTTSTQDMARFLSTVRGDPAAAPLFRGMETAAPIAADGYRQDYGTARIPGVTGTKFGWSDDRASLHATASTGNGFVIAAQTSGPAAQLTADVLGAVRVTPSAPGAPAAPAPAGSSRGLVAAANNLPRETPQHLRRAARDAAYGVARTEAQVTGQVCDALARAGSSQVC</sequence>
<evidence type="ECO:0000313" key="3">
    <source>
        <dbReference type="Proteomes" id="UP000296352"/>
    </source>
</evidence>